<dbReference type="InterPro" id="IPR017894">
    <property type="entry name" value="HTH_IS21_transposase_type"/>
</dbReference>
<protein>
    <submittedName>
        <fullName evidence="3">ISL3 family transposase</fullName>
    </submittedName>
</protein>
<evidence type="ECO:0000313" key="3">
    <source>
        <dbReference type="EMBL" id="MBA1145409.1"/>
    </source>
</evidence>
<dbReference type="Pfam" id="PF01610">
    <property type="entry name" value="DDE_Tnp_ISL3"/>
    <property type="match status" value="1"/>
</dbReference>
<dbReference type="InterPro" id="IPR029261">
    <property type="entry name" value="Transposase_Znf"/>
</dbReference>
<evidence type="ECO:0000259" key="2">
    <source>
        <dbReference type="PROSITE" id="PS50531"/>
    </source>
</evidence>
<dbReference type="SUPFAM" id="SSF46689">
    <property type="entry name" value="Homeodomain-like"/>
    <property type="match status" value="1"/>
</dbReference>
<dbReference type="Pfam" id="PF13384">
    <property type="entry name" value="HTH_23"/>
    <property type="match status" value="1"/>
</dbReference>
<comment type="caution">
    <text evidence="3">The sequence shown here is derived from an EMBL/GenBank/DDBJ whole genome shotgun (WGS) entry which is preliminary data.</text>
</comment>
<feature type="region of interest" description="Disordered" evidence="1">
    <location>
        <begin position="263"/>
        <end position="288"/>
    </location>
</feature>
<proteinExistence type="predicted"/>
<dbReference type="PANTHER" id="PTHR33498:SF1">
    <property type="entry name" value="TRANSPOSASE FOR INSERTION SEQUENCE ELEMENT IS1557"/>
    <property type="match status" value="1"/>
</dbReference>
<dbReference type="InterPro" id="IPR047951">
    <property type="entry name" value="Transpos_ISL3"/>
</dbReference>
<feature type="non-terminal residue" evidence="3">
    <location>
        <position position="365"/>
    </location>
</feature>
<evidence type="ECO:0000256" key="1">
    <source>
        <dbReference type="SAM" id="MobiDB-lite"/>
    </source>
</evidence>
<dbReference type="Pfam" id="PF14690">
    <property type="entry name" value="Zn_ribbon_ISL3"/>
    <property type="match status" value="1"/>
</dbReference>
<gene>
    <name evidence="3" type="ORF">H0241_35240</name>
</gene>
<reference evidence="3 4" key="1">
    <citation type="submission" date="2020-07" db="EMBL/GenBank/DDBJ databases">
        <title>Definition of the novel symbiovar canariense within Mesorhizobium novociceri, a new species of genus Mesorhizobium nodulating Cicer canariense in the Caldera de Taburiente National Park (La Palma, Canary Islands).</title>
        <authorList>
            <person name="Leon-Barrios M."/>
            <person name="Perez-Yepez J."/>
            <person name="Flores-Felix J.D."/>
            <person name="Ramirez-Baena M.H."/>
            <person name="Pulido-Suarez L."/>
            <person name="Igual J.M."/>
            <person name="Velazquez E."/>
            <person name="Peix A."/>
        </authorList>
    </citation>
    <scope>NUCLEOTIDE SEQUENCE [LARGE SCALE GENOMIC DNA]</scope>
    <source>
        <strain evidence="3 4">CCANP35</strain>
    </source>
</reference>
<dbReference type="InterPro" id="IPR009057">
    <property type="entry name" value="Homeodomain-like_sf"/>
</dbReference>
<dbReference type="Proteomes" id="UP000558284">
    <property type="component" value="Unassembled WGS sequence"/>
</dbReference>
<evidence type="ECO:0000313" key="4">
    <source>
        <dbReference type="Proteomes" id="UP000558284"/>
    </source>
</evidence>
<dbReference type="InterPro" id="IPR002560">
    <property type="entry name" value="Transposase_DDE"/>
</dbReference>
<organism evidence="3 4">
    <name type="scientific">Mesorhizobium neociceri</name>
    <dbReference type="NCBI Taxonomy" id="1307853"/>
    <lineage>
        <taxon>Bacteria</taxon>
        <taxon>Pseudomonadati</taxon>
        <taxon>Pseudomonadota</taxon>
        <taxon>Alphaproteobacteria</taxon>
        <taxon>Hyphomicrobiales</taxon>
        <taxon>Phyllobacteriaceae</taxon>
        <taxon>Mesorhizobium</taxon>
    </lineage>
</organism>
<name>A0A838BGW9_9HYPH</name>
<keyword evidence="4" id="KW-1185">Reference proteome</keyword>
<dbReference type="EMBL" id="JACDTY010000052">
    <property type="protein sequence ID" value="MBA1145409.1"/>
    <property type="molecule type" value="Genomic_DNA"/>
</dbReference>
<dbReference type="AlphaFoldDB" id="A0A838BGW9"/>
<dbReference type="PROSITE" id="PS50531">
    <property type="entry name" value="HTH_IS21"/>
    <property type="match status" value="1"/>
</dbReference>
<sequence length="365" mass="40948">MLHAFRSLVSPELSIVQILPQADKVVLVARPKATESCCPSCGCRTGRVHSHYMRRVADLPWQGRVVEIRLHARRFRCPDPQCRQRIFTERLPETVQPKARRTARLGESQLVIGFAVGGESGSRLSRKLAMPVSGDTLLRMIRAAGFDPPDAPRVVGIDDWAWRKGQRYGTIICDLERNRVLDLLPDRNAHTVASWLKRHPGIEVIARDRAGVYADGARRGAPDATQVADRWHLLQNLGEALRLALGRHRKAVSAAGKAMMAEMSGDDDANPEPSVETSPKLDGLRRSRRNQRSELYAEVLDLRTTGMSPRQIAPRTGMSVRTVERWLAAGGEPEHRRPPARSVLMDPFQEYLEGRWQEGQRNGLH</sequence>
<dbReference type="PANTHER" id="PTHR33498">
    <property type="entry name" value="TRANSPOSASE FOR INSERTION SEQUENCE ELEMENT IS1557"/>
    <property type="match status" value="1"/>
</dbReference>
<accession>A0A838BGW9</accession>
<dbReference type="RefSeq" id="WP_181062289.1">
    <property type="nucleotide sequence ID" value="NZ_JACDTY010000052.1"/>
</dbReference>
<feature type="domain" description="HTH IS21-type" evidence="2">
    <location>
        <begin position="294"/>
        <end position="356"/>
    </location>
</feature>
<dbReference type="NCBIfam" id="NF033550">
    <property type="entry name" value="transpos_ISL3"/>
    <property type="match status" value="1"/>
</dbReference>